<dbReference type="GO" id="GO:0055085">
    <property type="term" value="P:transmembrane transport"/>
    <property type="evidence" value="ECO:0007669"/>
    <property type="project" value="InterPro"/>
</dbReference>
<sequence>MTSTIFARAGLVGLVVATGTAAIAQQATPPAAKPSAQQQYDAATALDQGTDANAALAAWTAFAARFEPGTRTWAIGTVRKGGALYRLARLDEAAKTIRTGLAALPATDTTLAEDRFNAHMMLGKIAADSLDYADATAEYGKAEAAATDDATRVGAMLAGARMQVFTDPAAAQGALDRADAIAARMNLGKTDQAALAQARLRLLLNTGRFTEANRMGPRVVNLLGGLTLNKVDLRDVAARSDAAIAALLAHDADTAREYMAYTGAGRSTKGNFVAANLMEPPACGGDADLKPDDVAVVQFGVGDDGTTFNVEPIYSSGGGQKALAFARAVRGWVWTPEDLKTLPPFFRYSVRLEMRCSTSFARPSIWQDFDSAFGDWLKTKGIARAGSDVGARGGGAALETQRAALKSAESSGQAPAILAASDTLMRNPVLGAEERQALVAKADALAAAQSDMPAMARLRFAVVTRTLQGREFWRDRRYATVVSPMLTEKPYVDDVQARNALRLIIADAIPWKDSDPYLQQVVDDAALPARDPLKVGALIRLASIAQRRGNSELARQTFEKTGLAASQCATLDAQSKPVFLNNGSSSFPQEALRWGFEGWVRNQYDIDAAGRAQNVRTLVSYPPFIFSTASEKMMQGARFDKSYRPDGGLGCGASVTGVRFQLPG</sequence>
<dbReference type="Gene3D" id="3.30.2420.10">
    <property type="entry name" value="TonB"/>
    <property type="match status" value="1"/>
</dbReference>
<name>A0A7W6AE21_9SPHN</name>
<dbReference type="PROSITE" id="PS52015">
    <property type="entry name" value="TONB_CTD"/>
    <property type="match status" value="1"/>
</dbReference>
<evidence type="ECO:0000313" key="4">
    <source>
        <dbReference type="Proteomes" id="UP000538670"/>
    </source>
</evidence>
<dbReference type="AlphaFoldDB" id="A0A7W6AE21"/>
<keyword evidence="4" id="KW-1185">Reference proteome</keyword>
<proteinExistence type="predicted"/>
<dbReference type="Proteomes" id="UP000538670">
    <property type="component" value="Unassembled WGS sequence"/>
</dbReference>
<gene>
    <name evidence="3" type="ORF">GGR48_002404</name>
</gene>
<feature type="chain" id="PRO_5030602352" description="TonB C-terminal domain-containing protein" evidence="1">
    <location>
        <begin position="25"/>
        <end position="664"/>
    </location>
</feature>
<evidence type="ECO:0000256" key="1">
    <source>
        <dbReference type="SAM" id="SignalP"/>
    </source>
</evidence>
<organism evidence="3 4">
    <name type="scientific">Sphingomonas pseudosanguinis</name>
    <dbReference type="NCBI Taxonomy" id="413712"/>
    <lineage>
        <taxon>Bacteria</taxon>
        <taxon>Pseudomonadati</taxon>
        <taxon>Pseudomonadota</taxon>
        <taxon>Alphaproteobacteria</taxon>
        <taxon>Sphingomonadales</taxon>
        <taxon>Sphingomonadaceae</taxon>
        <taxon>Sphingomonas</taxon>
    </lineage>
</organism>
<accession>A0A7W6AE21</accession>
<dbReference type="EMBL" id="JACIDH010000010">
    <property type="protein sequence ID" value="MBB3879970.1"/>
    <property type="molecule type" value="Genomic_DNA"/>
</dbReference>
<keyword evidence="1" id="KW-0732">Signal</keyword>
<dbReference type="InterPro" id="IPR037682">
    <property type="entry name" value="TonB_C"/>
</dbReference>
<feature type="signal peptide" evidence="1">
    <location>
        <begin position="1"/>
        <end position="24"/>
    </location>
</feature>
<protein>
    <recommendedName>
        <fullName evidence="2">TonB C-terminal domain-containing protein</fullName>
    </recommendedName>
</protein>
<dbReference type="RefSeq" id="WP_183952088.1">
    <property type="nucleotide sequence ID" value="NZ_JACIDH010000010.1"/>
</dbReference>
<feature type="domain" description="TonB C-terminal" evidence="2">
    <location>
        <begin position="572"/>
        <end position="664"/>
    </location>
</feature>
<evidence type="ECO:0000259" key="2">
    <source>
        <dbReference type="PROSITE" id="PS52015"/>
    </source>
</evidence>
<comment type="caution">
    <text evidence="3">The sequence shown here is derived from an EMBL/GenBank/DDBJ whole genome shotgun (WGS) entry which is preliminary data.</text>
</comment>
<dbReference type="SUPFAM" id="SSF74653">
    <property type="entry name" value="TolA/TonB C-terminal domain"/>
    <property type="match status" value="1"/>
</dbReference>
<evidence type="ECO:0000313" key="3">
    <source>
        <dbReference type="EMBL" id="MBB3879970.1"/>
    </source>
</evidence>
<reference evidence="3 4" key="1">
    <citation type="submission" date="2020-08" db="EMBL/GenBank/DDBJ databases">
        <title>Genomic Encyclopedia of Type Strains, Phase IV (KMG-IV): sequencing the most valuable type-strain genomes for metagenomic binning, comparative biology and taxonomic classification.</title>
        <authorList>
            <person name="Goeker M."/>
        </authorList>
    </citation>
    <scope>NUCLEOTIDE SEQUENCE [LARGE SCALE GENOMIC DNA]</scope>
    <source>
        <strain evidence="3 4">DSM 19512</strain>
    </source>
</reference>